<evidence type="ECO:0000313" key="2">
    <source>
        <dbReference type="EMBL" id="SCZ49352.1"/>
    </source>
</evidence>
<keyword evidence="3" id="KW-1185">Reference proteome</keyword>
<dbReference type="OrthoDB" id="5797228at2"/>
<reference evidence="2 3" key="1">
    <citation type="submission" date="2016-10" db="EMBL/GenBank/DDBJ databases">
        <authorList>
            <person name="de Groot N.N."/>
        </authorList>
    </citation>
    <scope>NUCLEOTIDE SEQUENCE [LARGE SCALE GENOMIC DNA]</scope>
    <source>
        <strain evidence="2 3">HLD2</strain>
    </source>
</reference>
<protein>
    <submittedName>
        <fullName evidence="2">Uncharacterized protein</fullName>
    </submittedName>
</protein>
<proteinExistence type="predicted"/>
<sequence>MAKRSETGGSIDRVILLFLFAILLLVSPLKTIWAADDAPWYLPYLLWGALIILAARLQRRFLNDEI</sequence>
<dbReference type="STRING" id="415747.SAMN03097708_00131"/>
<keyword evidence="1" id="KW-1133">Transmembrane helix</keyword>
<organism evidence="2 3">
    <name type="scientific">Thiohalomonas denitrificans</name>
    <dbReference type="NCBI Taxonomy" id="415747"/>
    <lineage>
        <taxon>Bacteria</taxon>
        <taxon>Pseudomonadati</taxon>
        <taxon>Pseudomonadota</taxon>
        <taxon>Gammaproteobacteria</taxon>
        <taxon>Thiohalomonadales</taxon>
        <taxon>Thiohalomonadaceae</taxon>
        <taxon>Thiohalomonas</taxon>
    </lineage>
</organism>
<evidence type="ECO:0000256" key="1">
    <source>
        <dbReference type="SAM" id="Phobius"/>
    </source>
</evidence>
<gene>
    <name evidence="2" type="ORF">SAMN03097708_00131</name>
</gene>
<dbReference type="Proteomes" id="UP000199648">
    <property type="component" value="Unassembled WGS sequence"/>
</dbReference>
<keyword evidence="1" id="KW-0812">Transmembrane</keyword>
<accession>A0A1G5PIL3</accession>
<dbReference type="AlphaFoldDB" id="A0A1G5PIL3"/>
<dbReference type="EMBL" id="FMWD01000001">
    <property type="protein sequence ID" value="SCZ49352.1"/>
    <property type="molecule type" value="Genomic_DNA"/>
</dbReference>
<name>A0A1G5PIL3_9GAMM</name>
<dbReference type="RefSeq" id="WP_092991572.1">
    <property type="nucleotide sequence ID" value="NZ_FMWD01000001.1"/>
</dbReference>
<keyword evidence="1" id="KW-0472">Membrane</keyword>
<evidence type="ECO:0000313" key="3">
    <source>
        <dbReference type="Proteomes" id="UP000199648"/>
    </source>
</evidence>
<feature type="transmembrane region" description="Helical" evidence="1">
    <location>
        <begin position="44"/>
        <end position="62"/>
    </location>
</feature>